<dbReference type="HOGENOM" id="CLU_2613084_0_0_1"/>
<name>A0A0E0DSA5_9ORYZ</name>
<evidence type="ECO:0000313" key="3">
    <source>
        <dbReference type="Proteomes" id="UP000008021"/>
    </source>
</evidence>
<dbReference type="EnsemblPlants" id="OMERI05G16320.1">
    <property type="protein sequence ID" value="OMERI05G16320.1"/>
    <property type="gene ID" value="OMERI05G16320"/>
</dbReference>
<reference evidence="2" key="1">
    <citation type="submission" date="2015-04" db="UniProtKB">
        <authorList>
            <consortium name="EnsemblPlants"/>
        </authorList>
    </citation>
    <scope>IDENTIFICATION</scope>
</reference>
<sequence length="93" mass="10524">EKGLSGCQSPCVSEKRPAPPPDRRRLSRYSSGEWGTRFRQSIYQGATELLYLLPILKCFVICTTTETLEGRSKTIIDYTESNLNGTNHRSLRS</sequence>
<keyword evidence="3" id="KW-1185">Reference proteome</keyword>
<proteinExistence type="predicted"/>
<feature type="region of interest" description="Disordered" evidence="1">
    <location>
        <begin position="1"/>
        <end position="28"/>
    </location>
</feature>
<organism evidence="2">
    <name type="scientific">Oryza meridionalis</name>
    <dbReference type="NCBI Taxonomy" id="40149"/>
    <lineage>
        <taxon>Eukaryota</taxon>
        <taxon>Viridiplantae</taxon>
        <taxon>Streptophyta</taxon>
        <taxon>Embryophyta</taxon>
        <taxon>Tracheophyta</taxon>
        <taxon>Spermatophyta</taxon>
        <taxon>Magnoliopsida</taxon>
        <taxon>Liliopsida</taxon>
        <taxon>Poales</taxon>
        <taxon>Poaceae</taxon>
        <taxon>BOP clade</taxon>
        <taxon>Oryzoideae</taxon>
        <taxon>Oryzeae</taxon>
        <taxon>Oryzinae</taxon>
        <taxon>Oryza</taxon>
    </lineage>
</organism>
<dbReference type="Gramene" id="OMERI05G16320.1">
    <property type="protein sequence ID" value="OMERI05G16320.1"/>
    <property type="gene ID" value="OMERI05G16320"/>
</dbReference>
<feature type="compositionally biased region" description="Basic and acidic residues" evidence="1">
    <location>
        <begin position="13"/>
        <end position="24"/>
    </location>
</feature>
<dbReference type="AlphaFoldDB" id="A0A0E0DSA5"/>
<accession>A0A0E0DSA5</accession>
<evidence type="ECO:0000256" key="1">
    <source>
        <dbReference type="SAM" id="MobiDB-lite"/>
    </source>
</evidence>
<protein>
    <submittedName>
        <fullName evidence="2">Uncharacterized protein</fullName>
    </submittedName>
</protein>
<reference evidence="2" key="2">
    <citation type="submission" date="2018-05" db="EMBL/GenBank/DDBJ databases">
        <title>OmerRS3 (Oryza meridionalis Reference Sequence Version 3).</title>
        <authorList>
            <person name="Zhang J."/>
            <person name="Kudrna D."/>
            <person name="Lee S."/>
            <person name="Talag J."/>
            <person name="Welchert J."/>
            <person name="Wing R.A."/>
        </authorList>
    </citation>
    <scope>NUCLEOTIDE SEQUENCE [LARGE SCALE GENOMIC DNA]</scope>
    <source>
        <strain evidence="2">cv. OR44</strain>
    </source>
</reference>
<feature type="compositionally biased region" description="Polar residues" evidence="1">
    <location>
        <begin position="1"/>
        <end position="11"/>
    </location>
</feature>
<dbReference type="Proteomes" id="UP000008021">
    <property type="component" value="Chromosome 5"/>
</dbReference>
<evidence type="ECO:0000313" key="2">
    <source>
        <dbReference type="EnsemblPlants" id="OMERI05G16320.1"/>
    </source>
</evidence>